<dbReference type="OrthoDB" id="542931at2759"/>
<dbReference type="EMBL" id="CBTN010000008">
    <property type="protein sequence ID" value="CDH51018.1"/>
    <property type="molecule type" value="Genomic_DNA"/>
</dbReference>
<sequence>MNRVIQYTFISSHGILQCNKEEKEVVIILTIDDLEERMGGTRGKANDLALAKRCLSLSHIPQPTQSFTMAPSSFRAKGWDPLLIIAQIVSLQSVYYITISILLLLALALTGDELSLDAILNDNEIRTDTVFGWTLALVWVVNAAISIPVLVFLIQRAKLVLDFVATLHGIHMVLIWSHTGHFPTCGAWWVLQVVSIIGMTLGGEWACMQREMEPILVTSGNKNKATRNRDSDNNQQQQQQAPSSSSATAAGASSSSSSNMIETEQEDWVHLSSSSKKKRKTSDVSSAISDDEQQEQEQQAPFTRVVGKARQALVKGAQRATSGSKGKLYDIIPMKDVDGSSS</sequence>
<feature type="transmembrane region" description="Helical" evidence="10">
    <location>
        <begin position="188"/>
        <end position="207"/>
    </location>
</feature>
<keyword evidence="8 10" id="KW-0472">Membrane</keyword>
<evidence type="ECO:0000256" key="8">
    <source>
        <dbReference type="ARBA" id="ARBA00023136"/>
    </source>
</evidence>
<dbReference type="GO" id="GO:0006895">
    <property type="term" value="P:Golgi to endosome transport"/>
    <property type="evidence" value="ECO:0007669"/>
    <property type="project" value="TreeGrafter"/>
</dbReference>
<dbReference type="GO" id="GO:0005802">
    <property type="term" value="C:trans-Golgi network"/>
    <property type="evidence" value="ECO:0007669"/>
    <property type="project" value="TreeGrafter"/>
</dbReference>
<evidence type="ECO:0000256" key="1">
    <source>
        <dbReference type="ARBA" id="ARBA00004653"/>
    </source>
</evidence>
<evidence type="ECO:0000256" key="2">
    <source>
        <dbReference type="ARBA" id="ARBA00008160"/>
    </source>
</evidence>
<dbReference type="GO" id="GO:0000139">
    <property type="term" value="C:Golgi membrane"/>
    <property type="evidence" value="ECO:0007669"/>
    <property type="project" value="UniProtKB-SubCell"/>
</dbReference>
<gene>
    <name evidence="11" type="ORF">LCOR_02686.1</name>
</gene>
<evidence type="ECO:0000313" key="11">
    <source>
        <dbReference type="EMBL" id="CDH51018.1"/>
    </source>
</evidence>
<dbReference type="AlphaFoldDB" id="A0A068RLJ8"/>
<dbReference type="GO" id="GO:0043001">
    <property type="term" value="P:Golgi to plasma membrane protein transport"/>
    <property type="evidence" value="ECO:0007669"/>
    <property type="project" value="TreeGrafter"/>
</dbReference>
<reference evidence="11" key="1">
    <citation type="submission" date="2013-08" db="EMBL/GenBank/DDBJ databases">
        <title>Gene expansion shapes genome architecture in the human pathogen Lichtheimia corymbifera: an evolutionary genomics analysis in the ancient terrestrial Mucorales (Mucoromycotina).</title>
        <authorList>
            <person name="Schwartze V.U."/>
            <person name="Winter S."/>
            <person name="Shelest E."/>
            <person name="Marcet-Houben M."/>
            <person name="Horn F."/>
            <person name="Wehner S."/>
            <person name="Hoffmann K."/>
            <person name="Riege K."/>
            <person name="Sammeth M."/>
            <person name="Nowrousian M."/>
            <person name="Valiante V."/>
            <person name="Linde J."/>
            <person name="Jacobsen I.D."/>
            <person name="Marz M."/>
            <person name="Brakhage A.A."/>
            <person name="Gabaldon T."/>
            <person name="Bocker S."/>
            <person name="Voigt K."/>
        </authorList>
    </citation>
    <scope>NUCLEOTIDE SEQUENCE [LARGE SCALE GENOMIC DNA]</scope>
    <source>
        <strain evidence="11">FSU 9682</strain>
    </source>
</reference>
<dbReference type="GO" id="GO:0034067">
    <property type="term" value="P:protein localization to Golgi apparatus"/>
    <property type="evidence" value="ECO:0007669"/>
    <property type="project" value="TreeGrafter"/>
</dbReference>
<comment type="similarity">
    <text evidence="2">Belongs to the SYS1 family.</text>
</comment>
<feature type="transmembrane region" description="Helical" evidence="10">
    <location>
        <begin position="130"/>
        <end position="152"/>
    </location>
</feature>
<evidence type="ECO:0000256" key="5">
    <source>
        <dbReference type="ARBA" id="ARBA00022927"/>
    </source>
</evidence>
<keyword evidence="7" id="KW-0333">Golgi apparatus</keyword>
<keyword evidence="5" id="KW-0653">Protein transport</keyword>
<evidence type="ECO:0000256" key="4">
    <source>
        <dbReference type="ARBA" id="ARBA00022692"/>
    </source>
</evidence>
<dbReference type="PANTHER" id="PTHR12952">
    <property type="entry name" value="SYS1"/>
    <property type="match status" value="1"/>
</dbReference>
<comment type="caution">
    <text evidence="11">The sequence shown here is derived from an EMBL/GenBank/DDBJ whole genome shotgun (WGS) entry which is preliminary data.</text>
</comment>
<feature type="region of interest" description="Disordered" evidence="9">
    <location>
        <begin position="222"/>
        <end position="342"/>
    </location>
</feature>
<dbReference type="InterPro" id="IPR019185">
    <property type="entry name" value="Integral_membrane_SYS1-rel"/>
</dbReference>
<keyword evidence="12" id="KW-1185">Reference proteome</keyword>
<evidence type="ECO:0000256" key="9">
    <source>
        <dbReference type="SAM" id="MobiDB-lite"/>
    </source>
</evidence>
<name>A0A068RLJ8_9FUNG</name>
<evidence type="ECO:0000313" key="12">
    <source>
        <dbReference type="Proteomes" id="UP000027586"/>
    </source>
</evidence>
<dbReference type="VEuPathDB" id="FungiDB:LCOR_02686.1"/>
<accession>A0A068RLJ8</accession>
<dbReference type="GO" id="GO:0005829">
    <property type="term" value="C:cytosol"/>
    <property type="evidence" value="ECO:0007669"/>
    <property type="project" value="GOC"/>
</dbReference>
<evidence type="ECO:0000256" key="6">
    <source>
        <dbReference type="ARBA" id="ARBA00022989"/>
    </source>
</evidence>
<keyword evidence="6 10" id="KW-1133">Transmembrane helix</keyword>
<keyword evidence="4 10" id="KW-0812">Transmembrane</keyword>
<evidence type="ECO:0000256" key="7">
    <source>
        <dbReference type="ARBA" id="ARBA00023034"/>
    </source>
</evidence>
<feature type="compositionally biased region" description="Basic and acidic residues" evidence="9">
    <location>
        <begin position="333"/>
        <end position="342"/>
    </location>
</feature>
<feature type="transmembrane region" description="Helical" evidence="10">
    <location>
        <begin position="159"/>
        <end position="176"/>
    </location>
</feature>
<dbReference type="Pfam" id="PF09801">
    <property type="entry name" value="SYS1"/>
    <property type="match status" value="1"/>
</dbReference>
<feature type="compositionally biased region" description="Low complexity" evidence="9">
    <location>
        <begin position="235"/>
        <end position="258"/>
    </location>
</feature>
<comment type="subcellular location">
    <subcellularLocation>
        <location evidence="1">Golgi apparatus membrane</location>
        <topology evidence="1">Multi-pass membrane protein</topology>
    </subcellularLocation>
</comment>
<proteinExistence type="inferred from homology"/>
<evidence type="ECO:0000256" key="10">
    <source>
        <dbReference type="SAM" id="Phobius"/>
    </source>
</evidence>
<organism evidence="11 12">
    <name type="scientific">Lichtheimia corymbifera JMRC:FSU:9682</name>
    <dbReference type="NCBI Taxonomy" id="1263082"/>
    <lineage>
        <taxon>Eukaryota</taxon>
        <taxon>Fungi</taxon>
        <taxon>Fungi incertae sedis</taxon>
        <taxon>Mucoromycota</taxon>
        <taxon>Mucoromycotina</taxon>
        <taxon>Mucoromycetes</taxon>
        <taxon>Mucorales</taxon>
        <taxon>Lichtheimiaceae</taxon>
        <taxon>Lichtheimia</taxon>
    </lineage>
</organism>
<dbReference type="STRING" id="1263082.A0A068RLJ8"/>
<feature type="transmembrane region" description="Helical" evidence="10">
    <location>
        <begin position="82"/>
        <end position="110"/>
    </location>
</feature>
<dbReference type="Proteomes" id="UP000027586">
    <property type="component" value="Unassembled WGS sequence"/>
</dbReference>
<protein>
    <submittedName>
        <fullName evidence="11">Integral membrane protein</fullName>
    </submittedName>
</protein>
<dbReference type="PANTHER" id="PTHR12952:SF0">
    <property type="entry name" value="PROTEIN SYS1 HOMOLOG"/>
    <property type="match status" value="1"/>
</dbReference>
<evidence type="ECO:0000256" key="3">
    <source>
        <dbReference type="ARBA" id="ARBA00022448"/>
    </source>
</evidence>
<keyword evidence="3" id="KW-0813">Transport</keyword>